<dbReference type="AlphaFoldDB" id="A0A9X3C5E6"/>
<accession>A0A9X3C5E6</accession>
<evidence type="ECO:0000256" key="3">
    <source>
        <dbReference type="ARBA" id="ARBA00023163"/>
    </source>
</evidence>
<dbReference type="PANTHER" id="PTHR46796">
    <property type="entry name" value="HTH-TYPE TRANSCRIPTIONAL ACTIVATOR RHAS-RELATED"/>
    <property type="match status" value="1"/>
</dbReference>
<keyword evidence="2" id="KW-0238">DNA-binding</keyword>
<dbReference type="InterPro" id="IPR009057">
    <property type="entry name" value="Homeodomain-like_sf"/>
</dbReference>
<dbReference type="Gene3D" id="1.10.10.60">
    <property type="entry name" value="Homeodomain-like"/>
    <property type="match status" value="1"/>
</dbReference>
<dbReference type="InterPro" id="IPR046532">
    <property type="entry name" value="DUF6597"/>
</dbReference>
<feature type="domain" description="HTH araC/xylS-type" evidence="4">
    <location>
        <begin position="176"/>
        <end position="259"/>
    </location>
</feature>
<keyword evidence="6" id="KW-1185">Reference proteome</keyword>
<dbReference type="PROSITE" id="PS01124">
    <property type="entry name" value="HTH_ARAC_FAMILY_2"/>
    <property type="match status" value="1"/>
</dbReference>
<dbReference type="SUPFAM" id="SSF46689">
    <property type="entry name" value="Homeodomain-like"/>
    <property type="match status" value="1"/>
</dbReference>
<dbReference type="EMBL" id="JAOZEW010000004">
    <property type="protein sequence ID" value="MCV9927042.1"/>
    <property type="molecule type" value="Genomic_DNA"/>
</dbReference>
<dbReference type="PANTHER" id="PTHR46796:SF13">
    <property type="entry name" value="HTH-TYPE TRANSCRIPTIONAL ACTIVATOR RHAS"/>
    <property type="match status" value="1"/>
</dbReference>
<dbReference type="Proteomes" id="UP001151079">
    <property type="component" value="Unassembled WGS sequence"/>
</dbReference>
<protein>
    <submittedName>
        <fullName evidence="5">Helix-turn-helix domain-containing protein</fullName>
    </submittedName>
</protein>
<dbReference type="InterPro" id="IPR050204">
    <property type="entry name" value="AraC_XylS_family_regulators"/>
</dbReference>
<dbReference type="Pfam" id="PF20240">
    <property type="entry name" value="DUF6597"/>
    <property type="match status" value="1"/>
</dbReference>
<comment type="caution">
    <text evidence="5">The sequence shown here is derived from an EMBL/GenBank/DDBJ whole genome shotgun (WGS) entry which is preliminary data.</text>
</comment>
<evidence type="ECO:0000313" key="5">
    <source>
        <dbReference type="EMBL" id="MCV9927042.1"/>
    </source>
</evidence>
<evidence type="ECO:0000313" key="6">
    <source>
        <dbReference type="Proteomes" id="UP001151079"/>
    </source>
</evidence>
<dbReference type="GO" id="GO:0003700">
    <property type="term" value="F:DNA-binding transcription factor activity"/>
    <property type="evidence" value="ECO:0007669"/>
    <property type="project" value="InterPro"/>
</dbReference>
<sequence>MLSSKMQHLEFEPSPTLQNSIKCFWYTKRDFGEQESSFEVVPDGYAEIIFLFGSTCSISFNGDLQPLPSPFIMGLLNQPVILSAKNCLEIIGIRCFPWTVFDLLGLPSGKDEVHVFQHPIAQLQSTLGAYIHAGKIDDAITYVKEYFLNPESPITIDNKLSKAGVAMRETNGTMPVNQVAAAAHATVRTLERNFKQSSGYSVKDVSGLMRFEQVRNHLWLYPNSSIASLAHELGYTDQSHLSREFKRYSGTTPAAFARKAKKQNRTNDFVVFIQA</sequence>
<proteinExistence type="predicted"/>
<evidence type="ECO:0000256" key="1">
    <source>
        <dbReference type="ARBA" id="ARBA00023015"/>
    </source>
</evidence>
<evidence type="ECO:0000256" key="2">
    <source>
        <dbReference type="ARBA" id="ARBA00023125"/>
    </source>
</evidence>
<organism evidence="5 6">
    <name type="scientific">Flavobacterium shii</name>
    <dbReference type="NCBI Taxonomy" id="2987687"/>
    <lineage>
        <taxon>Bacteria</taxon>
        <taxon>Pseudomonadati</taxon>
        <taxon>Bacteroidota</taxon>
        <taxon>Flavobacteriia</taxon>
        <taxon>Flavobacteriales</taxon>
        <taxon>Flavobacteriaceae</taxon>
        <taxon>Flavobacterium</taxon>
    </lineage>
</organism>
<evidence type="ECO:0000259" key="4">
    <source>
        <dbReference type="PROSITE" id="PS01124"/>
    </source>
</evidence>
<dbReference type="GO" id="GO:0043565">
    <property type="term" value="F:sequence-specific DNA binding"/>
    <property type="evidence" value="ECO:0007669"/>
    <property type="project" value="InterPro"/>
</dbReference>
<keyword evidence="1" id="KW-0805">Transcription regulation</keyword>
<keyword evidence="3" id="KW-0804">Transcription</keyword>
<dbReference type="InterPro" id="IPR018060">
    <property type="entry name" value="HTH_AraC"/>
</dbReference>
<name>A0A9X3C5E6_9FLAO</name>
<dbReference type="SMART" id="SM00342">
    <property type="entry name" value="HTH_ARAC"/>
    <property type="match status" value="1"/>
</dbReference>
<reference evidence="5" key="1">
    <citation type="submission" date="2022-10" db="EMBL/GenBank/DDBJ databases">
        <title>Two novel species of Flavobacterium.</title>
        <authorList>
            <person name="Liu Q."/>
            <person name="Xin Y.-H."/>
        </authorList>
    </citation>
    <scope>NUCLEOTIDE SEQUENCE</scope>
    <source>
        <strain evidence="5">LS1R49</strain>
    </source>
</reference>
<dbReference type="Pfam" id="PF12833">
    <property type="entry name" value="HTH_18"/>
    <property type="match status" value="1"/>
</dbReference>
<gene>
    <name evidence="5" type="ORF">OIU83_05240</name>
</gene>